<comment type="caution">
    <text evidence="1">The sequence shown here is derived from an EMBL/GenBank/DDBJ whole genome shotgun (WGS) entry which is preliminary data.</text>
</comment>
<reference evidence="2" key="1">
    <citation type="submission" date="2015-07" db="EMBL/GenBank/DDBJ databases">
        <title>Draft genome sequence of a Pseudoalteromonas rubra strain, OCN096, isolated from Kaneohe Bay, Oahu, Hawaii.</title>
        <authorList>
            <person name="Beurmann S."/>
            <person name="Ushijima B."/>
            <person name="Belcaid M."/>
            <person name="Callahan S.M."/>
            <person name="Aeby G.S."/>
        </authorList>
    </citation>
    <scope>NUCLEOTIDE SEQUENCE [LARGE SCALE GENOMIC DNA]</scope>
    <source>
        <strain evidence="2">OCN096</strain>
    </source>
</reference>
<evidence type="ECO:0000313" key="2">
    <source>
        <dbReference type="Proteomes" id="UP000036850"/>
    </source>
</evidence>
<evidence type="ECO:0000313" key="1">
    <source>
        <dbReference type="EMBL" id="KNC68956.1"/>
    </source>
</evidence>
<name>A0A0L0EWZ5_9GAMM</name>
<dbReference type="PATRIC" id="fig|43658.6.peg.4887"/>
<sequence>MEISRNFNQLSFHDASIGSVKRNIDRVQVSFDCVMVAPEHPDACGKVIELRNATVTFLNVKSERALIWYDDQSPIVHPYPEAPVNEVMHGTRKEDCFHFDGFWQPDDWSEWYIYTDNFVVTGRSVAFTRAAI</sequence>
<dbReference type="EMBL" id="LFZX01000006">
    <property type="protein sequence ID" value="KNC68956.1"/>
    <property type="molecule type" value="Genomic_DNA"/>
</dbReference>
<accession>A0A0L0EWZ5</accession>
<organism evidence="1 2">
    <name type="scientific">Pseudoalteromonas rubra</name>
    <dbReference type="NCBI Taxonomy" id="43658"/>
    <lineage>
        <taxon>Bacteria</taxon>
        <taxon>Pseudomonadati</taxon>
        <taxon>Pseudomonadota</taxon>
        <taxon>Gammaproteobacteria</taxon>
        <taxon>Alteromonadales</taxon>
        <taxon>Pseudoalteromonadaceae</taxon>
        <taxon>Pseudoalteromonas</taxon>
    </lineage>
</organism>
<dbReference type="Proteomes" id="UP000036850">
    <property type="component" value="Unassembled WGS sequence"/>
</dbReference>
<gene>
    <name evidence="1" type="ORF">AC626_01615</name>
</gene>
<dbReference type="OrthoDB" id="5889052at2"/>
<dbReference type="AlphaFoldDB" id="A0A0L0EWZ5"/>
<protein>
    <submittedName>
        <fullName evidence="1">Uncharacterized protein</fullName>
    </submittedName>
</protein>
<proteinExistence type="predicted"/>